<keyword evidence="5" id="KW-1185">Reference proteome</keyword>
<evidence type="ECO:0000313" key="4">
    <source>
        <dbReference type="EMBL" id="BAC09325.1"/>
    </source>
</evidence>
<dbReference type="GO" id="GO:0005829">
    <property type="term" value="C:cytosol"/>
    <property type="evidence" value="ECO:0007669"/>
    <property type="project" value="TreeGrafter"/>
</dbReference>
<protein>
    <submittedName>
        <fullName evidence="4">ADP-heptose synthase</fullName>
    </submittedName>
</protein>
<gene>
    <name evidence="4" type="ordered locus">tlr1773</name>
</gene>
<dbReference type="InterPro" id="IPR011611">
    <property type="entry name" value="PfkB_dom"/>
</dbReference>
<dbReference type="InterPro" id="IPR002173">
    <property type="entry name" value="Carboh/pur_kinase_PfkB_CS"/>
</dbReference>
<dbReference type="GO" id="GO:0016773">
    <property type="term" value="F:phosphotransferase activity, alcohol group as acceptor"/>
    <property type="evidence" value="ECO:0007669"/>
    <property type="project" value="InterPro"/>
</dbReference>
<evidence type="ECO:0000256" key="2">
    <source>
        <dbReference type="ARBA" id="ARBA00022777"/>
    </source>
</evidence>
<accession>Q8DI19</accession>
<dbReference type="KEGG" id="tel:tlr1773"/>
<keyword evidence="1" id="KW-0808">Transferase</keyword>
<name>Q8DI19_THEVB</name>
<dbReference type="Proteomes" id="UP000000440">
    <property type="component" value="Chromosome"/>
</dbReference>
<dbReference type="InterPro" id="IPR011913">
    <property type="entry name" value="RfaE_dom_I"/>
</dbReference>
<dbReference type="SUPFAM" id="SSF53613">
    <property type="entry name" value="Ribokinase-like"/>
    <property type="match status" value="1"/>
</dbReference>
<sequence>MLPPDLRQQLQSCQGRLLHLLQSFSSARVLVVGDLTLDEFLTGQVERLSREAPVLILRHEFTRQVPGGGANAIYNLAKLGAQVQAVGLVGTDPQGEALCSIFQEAGIDTRGILKDSDRPTVTKTRISGHARQSVTQQIVRVDRKSDDLPSPALQEALATFIREQLGTADAVVCSDYGDGVFTPPVIAAALEHQRTIVDSQRDLARYRGAFLFTPNLPEAEAAVGYPIRTEAEVLQAGEDLLNLTGAKYVLITRGDAGMSLFSREAAPYHLPAFNRTDVFDVTGAGDTVVAALTLALVAGASLWEAAVLGNLAASIVVRQFGTATTSTAEMAAALRSLLED</sequence>
<evidence type="ECO:0000313" key="5">
    <source>
        <dbReference type="Proteomes" id="UP000000440"/>
    </source>
</evidence>
<dbReference type="GO" id="GO:0033785">
    <property type="term" value="F:heptose 7-phosphate kinase activity"/>
    <property type="evidence" value="ECO:0007669"/>
    <property type="project" value="TreeGrafter"/>
</dbReference>
<dbReference type="AlphaFoldDB" id="Q8DI19"/>
<dbReference type="Pfam" id="PF00294">
    <property type="entry name" value="PfkB"/>
    <property type="match status" value="1"/>
</dbReference>
<dbReference type="EMBL" id="BA000039">
    <property type="protein sequence ID" value="BAC09325.1"/>
    <property type="molecule type" value="Genomic_DNA"/>
</dbReference>
<reference evidence="4 5" key="1">
    <citation type="journal article" date="2002" name="DNA Res.">
        <title>Complete genome structure of the thermophilic cyanobacterium Thermosynechococcus elongatus BP-1.</title>
        <authorList>
            <person name="Nakamura Y."/>
            <person name="Kaneko T."/>
            <person name="Sato S."/>
            <person name="Ikeuchi M."/>
            <person name="Katoh H."/>
            <person name="Sasamoto S."/>
            <person name="Watanabe A."/>
            <person name="Iriguchi M."/>
            <person name="Kawashima K."/>
            <person name="Kimura T."/>
            <person name="Kishida Y."/>
            <person name="Kiyokawa C."/>
            <person name="Kohara M."/>
            <person name="Matsumoto M."/>
            <person name="Matsuno A."/>
            <person name="Nakazaki N."/>
            <person name="Shimpo S."/>
            <person name="Sugimoto M."/>
            <person name="Takeuchi C."/>
            <person name="Yamada M."/>
            <person name="Tabata S."/>
        </authorList>
    </citation>
    <scope>NUCLEOTIDE SEQUENCE [LARGE SCALE GENOMIC DNA]</scope>
    <source>
        <strain evidence="5">IAM M-273 / NIES-2133 / BP-1</strain>
    </source>
</reference>
<dbReference type="PANTHER" id="PTHR46969:SF1">
    <property type="entry name" value="BIFUNCTIONAL PROTEIN HLDE"/>
    <property type="match status" value="1"/>
</dbReference>
<evidence type="ECO:0000256" key="1">
    <source>
        <dbReference type="ARBA" id="ARBA00022679"/>
    </source>
</evidence>
<keyword evidence="2" id="KW-0418">Kinase</keyword>
<dbReference type="CDD" id="cd01172">
    <property type="entry name" value="RfaE_like"/>
    <property type="match status" value="1"/>
</dbReference>
<dbReference type="EnsemblBacteria" id="BAC09325">
    <property type="protein sequence ID" value="BAC09325"/>
    <property type="gene ID" value="BAC09325"/>
</dbReference>
<organism evidence="4 5">
    <name type="scientific">Thermosynechococcus vestitus (strain NIES-2133 / IAM M-273 / BP-1)</name>
    <dbReference type="NCBI Taxonomy" id="197221"/>
    <lineage>
        <taxon>Bacteria</taxon>
        <taxon>Bacillati</taxon>
        <taxon>Cyanobacteriota</taxon>
        <taxon>Cyanophyceae</taxon>
        <taxon>Acaryochloridales</taxon>
        <taxon>Thermosynechococcaceae</taxon>
        <taxon>Thermosynechococcus</taxon>
    </lineage>
</organism>
<dbReference type="GO" id="GO:0033786">
    <property type="term" value="F:heptose-1-phosphate adenylyltransferase activity"/>
    <property type="evidence" value="ECO:0007669"/>
    <property type="project" value="TreeGrafter"/>
</dbReference>
<dbReference type="Gene3D" id="3.40.1190.20">
    <property type="match status" value="1"/>
</dbReference>
<dbReference type="InterPro" id="IPR029056">
    <property type="entry name" value="Ribokinase-like"/>
</dbReference>
<feature type="domain" description="Carbohydrate kinase PfkB" evidence="3">
    <location>
        <begin position="28"/>
        <end position="325"/>
    </location>
</feature>
<dbReference type="PROSITE" id="PS00584">
    <property type="entry name" value="PFKB_KINASES_2"/>
    <property type="match status" value="1"/>
</dbReference>
<proteinExistence type="predicted"/>
<dbReference type="PATRIC" id="fig|197221.4.peg.1854"/>
<evidence type="ECO:0000259" key="3">
    <source>
        <dbReference type="Pfam" id="PF00294"/>
    </source>
</evidence>
<dbReference type="eggNOG" id="COG2870">
    <property type="taxonomic scope" value="Bacteria"/>
</dbReference>
<dbReference type="PANTHER" id="PTHR46969">
    <property type="entry name" value="BIFUNCTIONAL PROTEIN HLDE"/>
    <property type="match status" value="1"/>
</dbReference>
<dbReference type="RefSeq" id="WP_011057610.1">
    <property type="nucleotide sequence ID" value="NC_004113.1"/>
</dbReference>
<dbReference type="STRING" id="197221.gene:10748378"/>
<dbReference type="NCBIfam" id="TIGR02198">
    <property type="entry name" value="rfaE_dom_I"/>
    <property type="match status" value="1"/>
</dbReference>